<dbReference type="Proteomes" id="UP000587527">
    <property type="component" value="Unassembled WGS sequence"/>
</dbReference>
<dbReference type="Pfam" id="PF13424">
    <property type="entry name" value="TPR_12"/>
    <property type="match status" value="1"/>
</dbReference>
<dbReference type="InterPro" id="IPR011990">
    <property type="entry name" value="TPR-like_helical_dom_sf"/>
</dbReference>
<comment type="caution">
    <text evidence="1">The sequence shown here is derived from an EMBL/GenBank/DDBJ whole genome shotgun (WGS) entry which is preliminary data.</text>
</comment>
<proteinExistence type="predicted"/>
<dbReference type="Gene3D" id="1.25.40.10">
    <property type="entry name" value="Tetratricopeptide repeat domain"/>
    <property type="match status" value="1"/>
</dbReference>
<organism evidence="1 2">
    <name type="scientific">Allocatelliglobosispora scoriae</name>
    <dbReference type="NCBI Taxonomy" id="643052"/>
    <lineage>
        <taxon>Bacteria</taxon>
        <taxon>Bacillati</taxon>
        <taxon>Actinomycetota</taxon>
        <taxon>Actinomycetes</taxon>
        <taxon>Micromonosporales</taxon>
        <taxon>Micromonosporaceae</taxon>
        <taxon>Allocatelliglobosispora</taxon>
    </lineage>
</organism>
<reference evidence="1 2" key="1">
    <citation type="submission" date="2020-08" db="EMBL/GenBank/DDBJ databases">
        <title>Sequencing the genomes of 1000 actinobacteria strains.</title>
        <authorList>
            <person name="Klenk H.-P."/>
        </authorList>
    </citation>
    <scope>NUCLEOTIDE SEQUENCE [LARGE SCALE GENOMIC DNA]</scope>
    <source>
        <strain evidence="1 2">DSM 45362</strain>
    </source>
</reference>
<sequence length="215" mass="23784">MSVDERLLRAREHYELAVFGGDRGMLARADHELDGVEADLALARGRILHARFLEHRDLEDPRELALFERAAHLYHHLDDVRGEAEAHFWIGCVHQVVRQDDEAAVPALRRSRELAAQAGDKLTLSYALRHLGYAEHRAGRLPEARALLEESTELRRELGFSAGVAANLVGLAYVATAQDRRDDASALLDEAEALAASSGAHGIQPMITEARSTRS</sequence>
<accession>A0A841C293</accession>
<evidence type="ECO:0000313" key="1">
    <source>
        <dbReference type="EMBL" id="MBB5874006.1"/>
    </source>
</evidence>
<dbReference type="SUPFAM" id="SSF48452">
    <property type="entry name" value="TPR-like"/>
    <property type="match status" value="1"/>
</dbReference>
<protein>
    <submittedName>
        <fullName evidence="1">Tetratricopeptide (TPR) repeat protein</fullName>
    </submittedName>
</protein>
<keyword evidence="2" id="KW-1185">Reference proteome</keyword>
<dbReference type="AlphaFoldDB" id="A0A841C293"/>
<gene>
    <name evidence="1" type="ORF">F4553_007440</name>
</gene>
<dbReference type="RefSeq" id="WP_312875529.1">
    <property type="nucleotide sequence ID" value="NZ_JACHMN010000003.1"/>
</dbReference>
<name>A0A841C293_9ACTN</name>
<dbReference type="EMBL" id="JACHMN010000003">
    <property type="protein sequence ID" value="MBB5874006.1"/>
    <property type="molecule type" value="Genomic_DNA"/>
</dbReference>
<evidence type="ECO:0000313" key="2">
    <source>
        <dbReference type="Proteomes" id="UP000587527"/>
    </source>
</evidence>